<dbReference type="InterPro" id="IPR035235">
    <property type="entry name" value="DUF5343"/>
</dbReference>
<feature type="region of interest" description="Disordered" evidence="1">
    <location>
        <begin position="150"/>
        <end position="185"/>
    </location>
</feature>
<evidence type="ECO:0000256" key="1">
    <source>
        <dbReference type="SAM" id="MobiDB-lite"/>
    </source>
</evidence>
<evidence type="ECO:0000313" key="3">
    <source>
        <dbReference type="Proteomes" id="UP000198852"/>
    </source>
</evidence>
<dbReference type="Proteomes" id="UP000198852">
    <property type="component" value="Unassembled WGS sequence"/>
</dbReference>
<proteinExistence type="predicted"/>
<name>A0A1I6UJS8_9PSEU</name>
<keyword evidence="3" id="KW-1185">Reference proteome</keyword>
<dbReference type="Pfam" id="PF17278">
    <property type="entry name" value="DUF5343"/>
    <property type="match status" value="1"/>
</dbReference>
<dbReference type="STRING" id="95161.SAMN05660874_04987"/>
<evidence type="ECO:0008006" key="4">
    <source>
        <dbReference type="Google" id="ProtNLM"/>
    </source>
</evidence>
<dbReference type="RefSeq" id="WP_093422635.1">
    <property type="nucleotide sequence ID" value="NZ_FOZX01000011.1"/>
</dbReference>
<dbReference type="EMBL" id="FOZX01000011">
    <property type="protein sequence ID" value="SFT01683.1"/>
    <property type="molecule type" value="Genomic_DNA"/>
</dbReference>
<gene>
    <name evidence="2" type="ORF">SAMN05660874_04987</name>
</gene>
<dbReference type="OrthoDB" id="5191312at2"/>
<dbReference type="AlphaFoldDB" id="A0A1I6UJS8"/>
<organism evidence="2 3">
    <name type="scientific">Saccharopolyspora flava</name>
    <dbReference type="NCBI Taxonomy" id="95161"/>
    <lineage>
        <taxon>Bacteria</taxon>
        <taxon>Bacillati</taxon>
        <taxon>Actinomycetota</taxon>
        <taxon>Actinomycetes</taxon>
        <taxon>Pseudonocardiales</taxon>
        <taxon>Pseudonocardiaceae</taxon>
        <taxon>Saccharopolyspora</taxon>
    </lineage>
</organism>
<sequence length="243" mass="27319">MAQNKETTFTPPYATFRNFLNSLDKMAQQPTLPAAIDRSYLRWMPGSTQTGYLGMCRQFGLIDEDGAPTDLLRELVYDPDSRPKKVKELILRHYAPIVEFGSQHTTSQQLLDKWTETFGQHGDTRRKASTFFLHAAEYAGIPVSPEWKHIATTSRKRSPGTRRARRTTKAEEPTAPTGSSGATRIRLKSGGSITLSVDVNLLELSVEDREFVIKLIDAVHDYQSRTGQDDLADDIPSQNSMEE</sequence>
<accession>A0A1I6UJS8</accession>
<reference evidence="3" key="1">
    <citation type="submission" date="2016-10" db="EMBL/GenBank/DDBJ databases">
        <authorList>
            <person name="Varghese N."/>
            <person name="Submissions S."/>
        </authorList>
    </citation>
    <scope>NUCLEOTIDE SEQUENCE [LARGE SCALE GENOMIC DNA]</scope>
    <source>
        <strain evidence="3">DSM 44771</strain>
    </source>
</reference>
<protein>
    <recommendedName>
        <fullName evidence="4">DUF5343 domain-containing protein</fullName>
    </recommendedName>
</protein>
<evidence type="ECO:0000313" key="2">
    <source>
        <dbReference type="EMBL" id="SFT01683.1"/>
    </source>
</evidence>
<feature type="compositionally biased region" description="Basic residues" evidence="1">
    <location>
        <begin position="154"/>
        <end position="167"/>
    </location>
</feature>